<keyword evidence="2 3" id="KW-0067">ATP-binding</keyword>
<comment type="similarity">
    <text evidence="3">Belongs to the CoaE family.</text>
</comment>
<evidence type="ECO:0000256" key="1">
    <source>
        <dbReference type="ARBA" id="ARBA00022741"/>
    </source>
</evidence>
<organism evidence="5 6">
    <name type="scientific">Harryflintia acetispora</name>
    <dbReference type="NCBI Taxonomy" id="1849041"/>
    <lineage>
        <taxon>Bacteria</taxon>
        <taxon>Bacillati</taxon>
        <taxon>Bacillota</taxon>
        <taxon>Clostridia</taxon>
        <taxon>Eubacteriales</taxon>
        <taxon>Oscillospiraceae</taxon>
        <taxon>Harryflintia</taxon>
    </lineage>
</organism>
<keyword evidence="3 5" id="KW-0418">Kinase</keyword>
<dbReference type="Pfam" id="PF01121">
    <property type="entry name" value="CoaE"/>
    <property type="match status" value="1"/>
</dbReference>
<comment type="function">
    <text evidence="3">Catalyzes the phosphorylation of the 3'-hydroxyl group of dephosphocoenzyme A to form coenzyme A.</text>
</comment>
<evidence type="ECO:0000313" key="5">
    <source>
        <dbReference type="EMBL" id="TCL45070.1"/>
    </source>
</evidence>
<dbReference type="NCBIfam" id="TIGR00152">
    <property type="entry name" value="dephospho-CoA kinase"/>
    <property type="match status" value="1"/>
</dbReference>
<proteinExistence type="inferred from homology"/>
<dbReference type="GO" id="GO:0005737">
    <property type="term" value="C:cytoplasm"/>
    <property type="evidence" value="ECO:0007669"/>
    <property type="project" value="UniProtKB-SubCell"/>
</dbReference>
<dbReference type="SUPFAM" id="SSF52540">
    <property type="entry name" value="P-loop containing nucleoside triphosphate hydrolases"/>
    <property type="match status" value="1"/>
</dbReference>
<comment type="catalytic activity">
    <reaction evidence="3">
        <text>3'-dephospho-CoA + ATP = ADP + CoA + H(+)</text>
        <dbReference type="Rhea" id="RHEA:18245"/>
        <dbReference type="ChEBI" id="CHEBI:15378"/>
        <dbReference type="ChEBI" id="CHEBI:30616"/>
        <dbReference type="ChEBI" id="CHEBI:57287"/>
        <dbReference type="ChEBI" id="CHEBI:57328"/>
        <dbReference type="ChEBI" id="CHEBI:456216"/>
        <dbReference type="EC" id="2.7.1.24"/>
    </reaction>
</comment>
<gene>
    <name evidence="3" type="primary">coaE</name>
    <name evidence="5" type="ORF">EDD78_10147</name>
</gene>
<dbReference type="EC" id="2.7.1.24" evidence="3 4"/>
<dbReference type="HAMAP" id="MF_00376">
    <property type="entry name" value="Dephospho_CoA_kinase"/>
    <property type="match status" value="1"/>
</dbReference>
<keyword evidence="1 3" id="KW-0547">Nucleotide-binding</keyword>
<evidence type="ECO:0000256" key="4">
    <source>
        <dbReference type="NCBIfam" id="TIGR00152"/>
    </source>
</evidence>
<dbReference type="CDD" id="cd02022">
    <property type="entry name" value="DPCK"/>
    <property type="match status" value="1"/>
</dbReference>
<dbReference type="PANTHER" id="PTHR10695">
    <property type="entry name" value="DEPHOSPHO-COA KINASE-RELATED"/>
    <property type="match status" value="1"/>
</dbReference>
<dbReference type="GO" id="GO:0004140">
    <property type="term" value="F:dephospho-CoA kinase activity"/>
    <property type="evidence" value="ECO:0007669"/>
    <property type="project" value="UniProtKB-UniRule"/>
</dbReference>
<keyword evidence="3" id="KW-0963">Cytoplasm</keyword>
<name>A0A9X8ULZ9_9FIRM</name>
<comment type="pathway">
    <text evidence="3">Cofactor biosynthesis; coenzyme A biosynthesis; CoA from (R)-pantothenate: step 5/5.</text>
</comment>
<dbReference type="Proteomes" id="UP000294682">
    <property type="component" value="Unassembled WGS sequence"/>
</dbReference>
<evidence type="ECO:0000256" key="2">
    <source>
        <dbReference type="ARBA" id="ARBA00022840"/>
    </source>
</evidence>
<keyword evidence="3" id="KW-0173">Coenzyme A biosynthesis</keyword>
<evidence type="ECO:0000313" key="6">
    <source>
        <dbReference type="Proteomes" id="UP000294682"/>
    </source>
</evidence>
<dbReference type="RefSeq" id="WP_132083373.1">
    <property type="nucleotide sequence ID" value="NZ_SLUK01000001.1"/>
</dbReference>
<evidence type="ECO:0000256" key="3">
    <source>
        <dbReference type="HAMAP-Rule" id="MF_00376"/>
    </source>
</evidence>
<comment type="subcellular location">
    <subcellularLocation>
        <location evidence="3">Cytoplasm</location>
    </subcellularLocation>
</comment>
<dbReference type="EMBL" id="SLUK01000001">
    <property type="protein sequence ID" value="TCL45070.1"/>
    <property type="molecule type" value="Genomic_DNA"/>
</dbReference>
<dbReference type="InterPro" id="IPR027417">
    <property type="entry name" value="P-loop_NTPase"/>
</dbReference>
<sequence length="209" mass="23024">MSYVLGLTGQTGAGKTTVCDALRARGVPVIDCDLLAREVIDNSKSCLGDLVLEFGCDVIDHNGELNRRKLGSVVFSDKRRLRRLNEITYPHIMRQIEETVGSYREAAVPLLVLDAPTLYEAGADKLCDAVIAVLAPEEARLRRIMARDALPEPDARNRIKSQHSDSFYKKRADFVVENSGTQAELLGYVDEILAQVCPAQDGIHETANV</sequence>
<dbReference type="GO" id="GO:0005524">
    <property type="term" value="F:ATP binding"/>
    <property type="evidence" value="ECO:0007669"/>
    <property type="project" value="UniProtKB-UniRule"/>
</dbReference>
<dbReference type="GO" id="GO:0015937">
    <property type="term" value="P:coenzyme A biosynthetic process"/>
    <property type="evidence" value="ECO:0007669"/>
    <property type="project" value="UniProtKB-UniRule"/>
</dbReference>
<protein>
    <recommendedName>
        <fullName evidence="3 4">Dephospho-CoA kinase</fullName>
        <ecNumber evidence="3 4">2.7.1.24</ecNumber>
    </recommendedName>
    <alternativeName>
        <fullName evidence="3">Dephosphocoenzyme A kinase</fullName>
    </alternativeName>
</protein>
<keyword evidence="6" id="KW-1185">Reference proteome</keyword>
<keyword evidence="3" id="KW-0808">Transferase</keyword>
<dbReference type="AlphaFoldDB" id="A0A9X8ULZ9"/>
<dbReference type="Gene3D" id="3.40.50.300">
    <property type="entry name" value="P-loop containing nucleotide triphosphate hydrolases"/>
    <property type="match status" value="1"/>
</dbReference>
<accession>A0A9X8ULZ9</accession>
<comment type="caution">
    <text evidence="5">The sequence shown here is derived from an EMBL/GenBank/DDBJ whole genome shotgun (WGS) entry which is preliminary data.</text>
</comment>
<dbReference type="PANTHER" id="PTHR10695:SF46">
    <property type="entry name" value="BIFUNCTIONAL COENZYME A SYNTHASE-RELATED"/>
    <property type="match status" value="1"/>
</dbReference>
<reference evidence="5 6" key="1">
    <citation type="submission" date="2019-03" db="EMBL/GenBank/DDBJ databases">
        <title>Genomic Encyclopedia of Type Strains, Phase IV (KMG-IV): sequencing the most valuable type-strain genomes for metagenomic binning, comparative biology and taxonomic classification.</title>
        <authorList>
            <person name="Goeker M."/>
        </authorList>
    </citation>
    <scope>NUCLEOTIDE SEQUENCE [LARGE SCALE GENOMIC DNA]</scope>
    <source>
        <strain evidence="5 6">DSM 100433</strain>
    </source>
</reference>
<dbReference type="PROSITE" id="PS51219">
    <property type="entry name" value="DPCK"/>
    <property type="match status" value="1"/>
</dbReference>
<feature type="binding site" evidence="3">
    <location>
        <begin position="12"/>
        <end position="17"/>
    </location>
    <ligand>
        <name>ATP</name>
        <dbReference type="ChEBI" id="CHEBI:30616"/>
    </ligand>
</feature>
<dbReference type="InterPro" id="IPR001977">
    <property type="entry name" value="Depp_CoAkinase"/>
</dbReference>